<dbReference type="OrthoDB" id="9802944at2"/>
<dbReference type="PANTHER" id="PTHR30204">
    <property type="entry name" value="REDOX-CYCLING DRUG-SENSING TRANSCRIPTIONAL ACTIVATOR SOXR"/>
    <property type="match status" value="1"/>
</dbReference>
<dbReference type="Proteomes" id="UP000321638">
    <property type="component" value="Unassembled WGS sequence"/>
</dbReference>
<dbReference type="InterPro" id="IPR047057">
    <property type="entry name" value="MerR_fam"/>
</dbReference>
<dbReference type="EMBL" id="VDUZ01000004">
    <property type="protein sequence ID" value="TXL80330.1"/>
    <property type="molecule type" value="Genomic_DNA"/>
</dbReference>
<sequence>MLIGELARRTGCTVQTVRYYEAEGLLPPSMRTEGNQRIYVAEHERRLGFIRHARELGFPLKSIRTMLSLVDRNDRSCAEIDHIAREHLSEVLQRIARLDALKQELERMVAECHGGQATECRIIEALSDQSHEHAPFRDDRPG</sequence>
<dbReference type="InterPro" id="IPR000551">
    <property type="entry name" value="MerR-type_HTH_dom"/>
</dbReference>
<dbReference type="CDD" id="cd04785">
    <property type="entry name" value="HTH_CadR-PbrR-like"/>
    <property type="match status" value="1"/>
</dbReference>
<keyword evidence="1" id="KW-0805">Transcription regulation</keyword>
<evidence type="ECO:0000256" key="1">
    <source>
        <dbReference type="ARBA" id="ARBA00023015"/>
    </source>
</evidence>
<proteinExistence type="predicted"/>
<dbReference type="PRINTS" id="PR00040">
    <property type="entry name" value="HTHMERR"/>
</dbReference>
<dbReference type="AlphaFoldDB" id="A0A5C8PSL7"/>
<name>A0A5C8PSL7_9HYPH</name>
<feature type="domain" description="HTH merR-type" evidence="4">
    <location>
        <begin position="1"/>
        <end position="69"/>
    </location>
</feature>
<comment type="caution">
    <text evidence="5">The sequence shown here is derived from an EMBL/GenBank/DDBJ whole genome shotgun (WGS) entry which is preliminary data.</text>
</comment>
<dbReference type="Pfam" id="PF09278">
    <property type="entry name" value="MerR-DNA-bind"/>
    <property type="match status" value="1"/>
</dbReference>
<evidence type="ECO:0000256" key="2">
    <source>
        <dbReference type="ARBA" id="ARBA00023125"/>
    </source>
</evidence>
<organism evidence="5 6">
    <name type="scientific">Vineibacter terrae</name>
    <dbReference type="NCBI Taxonomy" id="2586908"/>
    <lineage>
        <taxon>Bacteria</taxon>
        <taxon>Pseudomonadati</taxon>
        <taxon>Pseudomonadota</taxon>
        <taxon>Alphaproteobacteria</taxon>
        <taxon>Hyphomicrobiales</taxon>
        <taxon>Vineibacter</taxon>
    </lineage>
</organism>
<reference evidence="5 6" key="1">
    <citation type="submission" date="2019-06" db="EMBL/GenBank/DDBJ databases">
        <title>New taxonomy in bacterial strain CC-CFT640, isolated from vineyard.</title>
        <authorList>
            <person name="Lin S.-Y."/>
            <person name="Tsai C.-F."/>
            <person name="Young C.-C."/>
        </authorList>
    </citation>
    <scope>NUCLEOTIDE SEQUENCE [LARGE SCALE GENOMIC DNA]</scope>
    <source>
        <strain evidence="5 6">CC-CFT640</strain>
    </source>
</reference>
<dbReference type="SMART" id="SM00422">
    <property type="entry name" value="HTH_MERR"/>
    <property type="match status" value="1"/>
</dbReference>
<keyword evidence="6" id="KW-1185">Reference proteome</keyword>
<accession>A0A5C8PSL7</accession>
<evidence type="ECO:0000259" key="4">
    <source>
        <dbReference type="PROSITE" id="PS50937"/>
    </source>
</evidence>
<dbReference type="Gene3D" id="1.10.1660.10">
    <property type="match status" value="1"/>
</dbReference>
<dbReference type="PROSITE" id="PS50937">
    <property type="entry name" value="HTH_MERR_2"/>
    <property type="match status" value="1"/>
</dbReference>
<dbReference type="PROSITE" id="PS00552">
    <property type="entry name" value="HTH_MERR_1"/>
    <property type="match status" value="1"/>
</dbReference>
<gene>
    <name evidence="5" type="ORF">FHP25_04665</name>
</gene>
<dbReference type="SUPFAM" id="SSF46955">
    <property type="entry name" value="Putative DNA-binding domain"/>
    <property type="match status" value="1"/>
</dbReference>
<protein>
    <submittedName>
        <fullName evidence="5">Helix-turn-helix domain-containing protein</fullName>
    </submittedName>
</protein>
<dbReference type="InterPro" id="IPR009061">
    <property type="entry name" value="DNA-bd_dom_put_sf"/>
</dbReference>
<dbReference type="GO" id="GO:0003677">
    <property type="term" value="F:DNA binding"/>
    <property type="evidence" value="ECO:0007669"/>
    <property type="project" value="UniProtKB-KW"/>
</dbReference>
<dbReference type="Pfam" id="PF00376">
    <property type="entry name" value="MerR"/>
    <property type="match status" value="1"/>
</dbReference>
<evidence type="ECO:0000313" key="5">
    <source>
        <dbReference type="EMBL" id="TXL80330.1"/>
    </source>
</evidence>
<dbReference type="GO" id="GO:0003700">
    <property type="term" value="F:DNA-binding transcription factor activity"/>
    <property type="evidence" value="ECO:0007669"/>
    <property type="project" value="InterPro"/>
</dbReference>
<dbReference type="InterPro" id="IPR015358">
    <property type="entry name" value="Tscrpt_reg_MerR_DNA-bd"/>
</dbReference>
<dbReference type="PANTHER" id="PTHR30204:SF92">
    <property type="entry name" value="HTH-TYPE TRANSCRIPTIONAL REGULATOR ZNTR"/>
    <property type="match status" value="1"/>
</dbReference>
<keyword evidence="2" id="KW-0238">DNA-binding</keyword>
<dbReference type="RefSeq" id="WP_147845745.1">
    <property type="nucleotide sequence ID" value="NZ_VDUZ01000004.1"/>
</dbReference>
<keyword evidence="3" id="KW-0804">Transcription</keyword>
<evidence type="ECO:0000313" key="6">
    <source>
        <dbReference type="Proteomes" id="UP000321638"/>
    </source>
</evidence>
<evidence type="ECO:0000256" key="3">
    <source>
        <dbReference type="ARBA" id="ARBA00023163"/>
    </source>
</evidence>